<feature type="binding site" evidence="11">
    <location>
        <position position="414"/>
    </location>
    <ligand>
        <name>ADP</name>
        <dbReference type="ChEBI" id="CHEBI:456216"/>
    </ligand>
</feature>
<feature type="binding site" evidence="11">
    <location>
        <position position="309"/>
    </location>
    <ligand>
        <name>ATP</name>
        <dbReference type="ChEBI" id="CHEBI:30616"/>
    </ligand>
</feature>
<dbReference type="InterPro" id="IPR018485">
    <property type="entry name" value="FGGY_C"/>
</dbReference>
<dbReference type="GO" id="GO:0005829">
    <property type="term" value="C:cytosol"/>
    <property type="evidence" value="ECO:0007669"/>
    <property type="project" value="TreeGrafter"/>
</dbReference>
<dbReference type="FunFam" id="3.30.420.40:FF:000007">
    <property type="entry name" value="Glycerol kinase"/>
    <property type="match status" value="1"/>
</dbReference>
<dbReference type="EC" id="2.7.1.30" evidence="11"/>
<evidence type="ECO:0000313" key="16">
    <source>
        <dbReference type="Proteomes" id="UP000470082"/>
    </source>
</evidence>
<feature type="domain" description="Carbohydrate kinase FGGY N-terminal" evidence="13">
    <location>
        <begin position="4"/>
        <end position="251"/>
    </location>
</feature>
<dbReference type="RefSeq" id="WP_154461600.1">
    <property type="nucleotide sequence ID" value="NZ_JAXEST010000018.1"/>
</dbReference>
<dbReference type="PROSITE" id="PS00445">
    <property type="entry name" value="FGGY_KINASES_2"/>
    <property type="match status" value="1"/>
</dbReference>
<evidence type="ECO:0000256" key="2">
    <source>
        <dbReference type="ARBA" id="ARBA00009156"/>
    </source>
</evidence>
<dbReference type="InterPro" id="IPR018483">
    <property type="entry name" value="Carb_kinase_FGGY_CS"/>
</dbReference>
<dbReference type="PANTHER" id="PTHR10196">
    <property type="entry name" value="SUGAR KINASE"/>
    <property type="match status" value="1"/>
</dbReference>
<comment type="function">
    <text evidence="9 11">Key enzyme in the regulation of glycerol uptake and metabolism. Catalyzes the phosphorylation of glycerol to yield sn-glycerol 3-phosphate.</text>
</comment>
<comment type="pathway">
    <text evidence="1 11">Polyol metabolism; glycerol degradation via glycerol kinase pathway; sn-glycerol 3-phosphate from glycerol: step 1/1.</text>
</comment>
<feature type="domain" description="Carbohydrate kinase FGGY C-terminal" evidence="14">
    <location>
        <begin position="261"/>
        <end position="447"/>
    </location>
</feature>
<evidence type="ECO:0000259" key="14">
    <source>
        <dbReference type="Pfam" id="PF02782"/>
    </source>
</evidence>
<comment type="caution">
    <text evidence="15">The sequence shown here is derived from an EMBL/GenBank/DDBJ whole genome shotgun (WGS) entry which is preliminary data.</text>
</comment>
<dbReference type="GO" id="GO:0004370">
    <property type="term" value="F:glycerol kinase activity"/>
    <property type="evidence" value="ECO:0007669"/>
    <property type="project" value="UniProtKB-UniRule"/>
</dbReference>
<feature type="binding site" evidence="11">
    <location>
        <position position="244"/>
    </location>
    <ligand>
        <name>sn-glycerol 3-phosphate</name>
        <dbReference type="ChEBI" id="CHEBI:57597"/>
    </ligand>
</feature>
<feature type="binding site" evidence="11">
    <location>
        <position position="244"/>
    </location>
    <ligand>
        <name>glycerol</name>
        <dbReference type="ChEBI" id="CHEBI:17754"/>
    </ligand>
</feature>
<dbReference type="GO" id="GO:0019563">
    <property type="term" value="P:glycerol catabolic process"/>
    <property type="evidence" value="ECO:0007669"/>
    <property type="project" value="UniProtKB-UniRule"/>
</dbReference>
<evidence type="ECO:0000256" key="7">
    <source>
        <dbReference type="ARBA" id="ARBA00022840"/>
    </source>
</evidence>
<feature type="binding site" evidence="11">
    <location>
        <position position="410"/>
    </location>
    <ligand>
        <name>ATP</name>
        <dbReference type="ChEBI" id="CHEBI:30616"/>
    </ligand>
</feature>
<feature type="binding site" evidence="11">
    <location>
        <position position="82"/>
    </location>
    <ligand>
        <name>sn-glycerol 3-phosphate</name>
        <dbReference type="ChEBI" id="CHEBI:57597"/>
    </ligand>
</feature>
<feature type="binding site" evidence="11">
    <location>
        <position position="12"/>
    </location>
    <ligand>
        <name>ATP</name>
        <dbReference type="ChEBI" id="CHEBI:30616"/>
    </ligand>
</feature>
<evidence type="ECO:0000256" key="12">
    <source>
        <dbReference type="RuleBase" id="RU003733"/>
    </source>
</evidence>
<reference evidence="15 16" key="1">
    <citation type="submission" date="2019-08" db="EMBL/GenBank/DDBJ databases">
        <title>In-depth cultivation of the pig gut microbiome towards novel bacterial diversity and tailored functional studies.</title>
        <authorList>
            <person name="Wylensek D."/>
            <person name="Hitch T.C.A."/>
            <person name="Clavel T."/>
        </authorList>
    </citation>
    <scope>NUCLEOTIDE SEQUENCE [LARGE SCALE GENOMIC DNA]</scope>
    <source>
        <strain evidence="15 16">LKV-178-WT-2G</strain>
    </source>
</reference>
<proteinExistence type="inferred from homology"/>
<organism evidence="15 16">
    <name type="scientific">Floccifex porci</name>
    <dbReference type="NCBI Taxonomy" id="2606629"/>
    <lineage>
        <taxon>Bacteria</taxon>
        <taxon>Bacillati</taxon>
        <taxon>Bacillota</taxon>
        <taxon>Erysipelotrichia</taxon>
        <taxon>Erysipelotrichales</taxon>
        <taxon>Erysipelotrichaceae</taxon>
        <taxon>Floccifex</taxon>
    </lineage>
</organism>
<accession>A0A7X2T4T5</accession>
<evidence type="ECO:0000256" key="4">
    <source>
        <dbReference type="ARBA" id="ARBA00022741"/>
    </source>
</evidence>
<feature type="binding site" evidence="11">
    <location>
        <position position="83"/>
    </location>
    <ligand>
        <name>glycerol</name>
        <dbReference type="ChEBI" id="CHEBI:17754"/>
    </ligand>
</feature>
<dbReference type="UniPathway" id="UPA00618">
    <property type="reaction ID" value="UER00672"/>
</dbReference>
<dbReference type="HAMAP" id="MF_00186">
    <property type="entry name" value="Glycerol_kin"/>
    <property type="match status" value="1"/>
</dbReference>
<dbReference type="NCBIfam" id="TIGR01311">
    <property type="entry name" value="glycerol_kin"/>
    <property type="match status" value="1"/>
</dbReference>
<comment type="catalytic activity">
    <reaction evidence="8 11">
        <text>glycerol + ATP = sn-glycerol 3-phosphate + ADP + H(+)</text>
        <dbReference type="Rhea" id="RHEA:21644"/>
        <dbReference type="ChEBI" id="CHEBI:15378"/>
        <dbReference type="ChEBI" id="CHEBI:17754"/>
        <dbReference type="ChEBI" id="CHEBI:30616"/>
        <dbReference type="ChEBI" id="CHEBI:57597"/>
        <dbReference type="ChEBI" id="CHEBI:456216"/>
        <dbReference type="EC" id="2.7.1.30"/>
    </reaction>
</comment>
<dbReference type="NCBIfam" id="NF000756">
    <property type="entry name" value="PRK00047.1"/>
    <property type="match status" value="1"/>
</dbReference>
<feature type="binding site" evidence="11">
    <location>
        <position position="134"/>
    </location>
    <ligand>
        <name>sn-glycerol 3-phosphate</name>
        <dbReference type="ChEBI" id="CHEBI:57597"/>
    </ligand>
</feature>
<dbReference type="CDD" id="cd07786">
    <property type="entry name" value="FGGY_EcGK_like"/>
    <property type="match status" value="1"/>
</dbReference>
<feature type="binding site" evidence="11">
    <location>
        <position position="134"/>
    </location>
    <ligand>
        <name>glycerol</name>
        <dbReference type="ChEBI" id="CHEBI:17754"/>
    </ligand>
</feature>
<dbReference type="GO" id="GO:0006072">
    <property type="term" value="P:glycerol-3-phosphate metabolic process"/>
    <property type="evidence" value="ECO:0007669"/>
    <property type="project" value="InterPro"/>
</dbReference>
<evidence type="ECO:0000256" key="1">
    <source>
        <dbReference type="ARBA" id="ARBA00005190"/>
    </source>
</evidence>
<dbReference type="InterPro" id="IPR005999">
    <property type="entry name" value="Glycerol_kin"/>
</dbReference>
<feature type="binding site" evidence="11">
    <location>
        <position position="16"/>
    </location>
    <ligand>
        <name>ADP</name>
        <dbReference type="ChEBI" id="CHEBI:456216"/>
    </ligand>
</feature>
<evidence type="ECO:0000256" key="3">
    <source>
        <dbReference type="ARBA" id="ARBA00022679"/>
    </source>
</evidence>
<dbReference type="FunFam" id="3.30.420.40:FF:000008">
    <property type="entry name" value="Glycerol kinase"/>
    <property type="match status" value="1"/>
</dbReference>
<dbReference type="InterPro" id="IPR018484">
    <property type="entry name" value="FGGY_N"/>
</dbReference>
<name>A0A7X2T4T5_9FIRM</name>
<comment type="activity regulation">
    <text evidence="11">Activated by phosphorylation and inhibited by fructose 1,6-bisphosphate (FBP).</text>
</comment>
<comment type="similarity">
    <text evidence="2 11 12">Belongs to the FGGY kinase family.</text>
</comment>
<dbReference type="PANTHER" id="PTHR10196:SF69">
    <property type="entry name" value="GLYCEROL KINASE"/>
    <property type="match status" value="1"/>
</dbReference>
<dbReference type="Pfam" id="PF02782">
    <property type="entry name" value="FGGY_C"/>
    <property type="match status" value="1"/>
</dbReference>
<evidence type="ECO:0000259" key="13">
    <source>
        <dbReference type="Pfam" id="PF00370"/>
    </source>
</evidence>
<feature type="binding site" evidence="11">
    <location>
        <position position="12"/>
    </location>
    <ligand>
        <name>ADP</name>
        <dbReference type="ChEBI" id="CHEBI:456216"/>
    </ligand>
</feature>
<evidence type="ECO:0000256" key="10">
    <source>
        <dbReference type="ARBA" id="ARBA00063665"/>
    </source>
</evidence>
<feature type="binding site" evidence="11">
    <location>
        <position position="245"/>
    </location>
    <ligand>
        <name>glycerol</name>
        <dbReference type="ChEBI" id="CHEBI:17754"/>
    </ligand>
</feature>
<evidence type="ECO:0000256" key="11">
    <source>
        <dbReference type="HAMAP-Rule" id="MF_00186"/>
    </source>
</evidence>
<dbReference type="SUPFAM" id="SSF53067">
    <property type="entry name" value="Actin-like ATPase domain"/>
    <property type="match status" value="2"/>
</dbReference>
<feature type="binding site" evidence="11">
    <location>
        <position position="82"/>
    </location>
    <ligand>
        <name>glycerol</name>
        <dbReference type="ChEBI" id="CHEBI:17754"/>
    </ligand>
</feature>
<feature type="binding site" evidence="11">
    <location>
        <position position="83"/>
    </location>
    <ligand>
        <name>sn-glycerol 3-phosphate</name>
        <dbReference type="ChEBI" id="CHEBI:57597"/>
    </ligand>
</feature>
<feature type="binding site" evidence="11">
    <location>
        <position position="309"/>
    </location>
    <ligand>
        <name>ADP</name>
        <dbReference type="ChEBI" id="CHEBI:456216"/>
    </ligand>
</feature>
<dbReference type="Proteomes" id="UP000470082">
    <property type="component" value="Unassembled WGS sequence"/>
</dbReference>
<evidence type="ECO:0000256" key="8">
    <source>
        <dbReference type="ARBA" id="ARBA00052101"/>
    </source>
</evidence>
<feature type="binding site" evidence="11">
    <location>
        <position position="266"/>
    </location>
    <ligand>
        <name>ATP</name>
        <dbReference type="ChEBI" id="CHEBI:30616"/>
    </ligand>
</feature>
<dbReference type="Pfam" id="PF00370">
    <property type="entry name" value="FGGY_N"/>
    <property type="match status" value="1"/>
</dbReference>
<dbReference type="PROSITE" id="PS00933">
    <property type="entry name" value="FGGY_KINASES_1"/>
    <property type="match status" value="1"/>
</dbReference>
<evidence type="ECO:0000256" key="9">
    <source>
        <dbReference type="ARBA" id="ARBA00054633"/>
    </source>
</evidence>
<feature type="binding site" evidence="11">
    <location>
        <position position="13"/>
    </location>
    <ligand>
        <name>ATP</name>
        <dbReference type="ChEBI" id="CHEBI:30616"/>
    </ligand>
</feature>
<keyword evidence="3 11" id="KW-0808">Transferase</keyword>
<dbReference type="GO" id="GO:0005524">
    <property type="term" value="F:ATP binding"/>
    <property type="evidence" value="ECO:0007669"/>
    <property type="project" value="UniProtKB-UniRule"/>
</dbReference>
<comment type="subunit">
    <text evidence="10 11">Homotetramer and homodimer (in equilibrium).</text>
</comment>
<feature type="binding site" evidence="11">
    <location>
        <position position="410"/>
    </location>
    <ligand>
        <name>ADP</name>
        <dbReference type="ChEBI" id="CHEBI:456216"/>
    </ligand>
</feature>
<protein>
    <recommendedName>
        <fullName evidence="11">Glycerol kinase</fullName>
        <ecNumber evidence="11">2.7.1.30</ecNumber>
    </recommendedName>
    <alternativeName>
        <fullName evidence="11">ATP:glycerol 3-phosphotransferase</fullName>
    </alternativeName>
    <alternativeName>
        <fullName evidence="11">Glycerokinase</fullName>
        <shortName evidence="11">GK</shortName>
    </alternativeName>
</protein>
<dbReference type="InterPro" id="IPR043129">
    <property type="entry name" value="ATPase_NBD"/>
</dbReference>
<evidence type="ECO:0000313" key="15">
    <source>
        <dbReference type="EMBL" id="MSS02418.1"/>
    </source>
</evidence>
<dbReference type="Gene3D" id="3.30.420.40">
    <property type="match status" value="2"/>
</dbReference>
<keyword evidence="16" id="KW-1185">Reference proteome</keyword>
<keyword evidence="5 11" id="KW-0418">Kinase</keyword>
<dbReference type="EMBL" id="VUMM01000033">
    <property type="protein sequence ID" value="MSS02418.1"/>
    <property type="molecule type" value="Genomic_DNA"/>
</dbReference>
<feature type="binding site" evidence="11">
    <location>
        <position position="266"/>
    </location>
    <ligand>
        <name>ADP</name>
        <dbReference type="ChEBI" id="CHEBI:456216"/>
    </ligand>
</feature>
<keyword evidence="6 11" id="KW-0319">Glycerol metabolism</keyword>
<evidence type="ECO:0000256" key="6">
    <source>
        <dbReference type="ARBA" id="ARBA00022798"/>
    </source>
</evidence>
<feature type="binding site" evidence="11">
    <location>
        <position position="14"/>
    </location>
    <ligand>
        <name>ATP</name>
        <dbReference type="ChEBI" id="CHEBI:30616"/>
    </ligand>
</feature>
<feature type="binding site" evidence="11">
    <location>
        <position position="12"/>
    </location>
    <ligand>
        <name>sn-glycerol 3-phosphate</name>
        <dbReference type="ChEBI" id="CHEBI:57597"/>
    </ligand>
</feature>
<dbReference type="AlphaFoldDB" id="A0A7X2T4T5"/>
<dbReference type="PIRSF" id="PIRSF000538">
    <property type="entry name" value="GlpK"/>
    <property type="match status" value="1"/>
</dbReference>
<keyword evidence="4 11" id="KW-0547">Nucleotide-binding</keyword>
<comment type="caution">
    <text evidence="11">Lacks conserved residue(s) required for the propagation of feature annotation.</text>
</comment>
<sequence length="492" mass="55001">MKTYIMAIDQGTTSTRAILFDHEKRIVAISQKETNLFYPQPGWVEQDANEIYLSVLAVCMDVVSKARISLKQIVSIGISNQRETTILWDKNTGLPVYHAIVWQSKQTNEICDQWKQKGYEPLIIEKTGMRIDPYFSASKIVWILDHVEGVREKAEKGDILFGTVDSWIVWKLTGQKVHITDVSNASRTLLFNIENCKWDKDLLELFHIPSCILPEIKPTSYHYGNTMSSIFLNEEIPICSVVGDQQAALFGQSCFKKGDVKNTYGTGGFMLMNTGDKIVHSNSGLVSTVAWKIGEQVTYALEGSIFVSGSLIKWLRDDLKIIQKASDTEIMATSVNSCNGLYIVPAFVGLGAPYWNDKCRASIFGLTFGTNQNHIARAALESMAFQSKDVLDAMVKDSGVTLSVIKVDGGAAANNFLLQFQSDILMCNIERGKINECTALGAAYLAGLCCSFWKKEDLNIELDRVFKPVRTKENVEQIYAGWKRAVHACMEF</sequence>
<dbReference type="InterPro" id="IPR000577">
    <property type="entry name" value="Carb_kinase_FGGY"/>
</dbReference>
<keyword evidence="7 11" id="KW-0067">ATP-binding</keyword>
<gene>
    <name evidence="11 15" type="primary">glpK</name>
    <name evidence="15" type="ORF">FYJ50_10085</name>
</gene>
<evidence type="ECO:0000256" key="5">
    <source>
        <dbReference type="ARBA" id="ARBA00022777"/>
    </source>
</evidence>